<accession>A0A433DJL8</accession>
<protein>
    <submittedName>
        <fullName evidence="1">Uncharacterized protein</fullName>
    </submittedName>
</protein>
<organism evidence="1 2">
    <name type="scientific">Jimgerdemannia flammicorona</name>
    <dbReference type="NCBI Taxonomy" id="994334"/>
    <lineage>
        <taxon>Eukaryota</taxon>
        <taxon>Fungi</taxon>
        <taxon>Fungi incertae sedis</taxon>
        <taxon>Mucoromycota</taxon>
        <taxon>Mucoromycotina</taxon>
        <taxon>Endogonomycetes</taxon>
        <taxon>Endogonales</taxon>
        <taxon>Endogonaceae</taxon>
        <taxon>Jimgerdemannia</taxon>
    </lineage>
</organism>
<evidence type="ECO:0000313" key="2">
    <source>
        <dbReference type="Proteomes" id="UP000268093"/>
    </source>
</evidence>
<reference evidence="1 2" key="1">
    <citation type="journal article" date="2018" name="New Phytol.">
        <title>Phylogenomics of Endogonaceae and evolution of mycorrhizas within Mucoromycota.</title>
        <authorList>
            <person name="Chang Y."/>
            <person name="Desiro A."/>
            <person name="Na H."/>
            <person name="Sandor L."/>
            <person name="Lipzen A."/>
            <person name="Clum A."/>
            <person name="Barry K."/>
            <person name="Grigoriev I.V."/>
            <person name="Martin F.M."/>
            <person name="Stajich J.E."/>
            <person name="Smith M.E."/>
            <person name="Bonito G."/>
            <person name="Spatafora J.W."/>
        </authorList>
    </citation>
    <scope>NUCLEOTIDE SEQUENCE [LARGE SCALE GENOMIC DNA]</scope>
    <source>
        <strain evidence="1 2">GMNB39</strain>
    </source>
</reference>
<sequence>MSAAICQDFKLHARSHTLHKELKWPRSTGCGESKGAEVKILRVPETLPAEVPALPALSDIAVANVSVLIKADGILLGSTRFGGVPQQSKE</sequence>
<name>A0A433DJL8_9FUNG</name>
<comment type="caution">
    <text evidence="1">The sequence shown here is derived from an EMBL/GenBank/DDBJ whole genome shotgun (WGS) entry which is preliminary data.</text>
</comment>
<dbReference type="AlphaFoldDB" id="A0A433DJL8"/>
<evidence type="ECO:0000313" key="1">
    <source>
        <dbReference type="EMBL" id="RUP51084.1"/>
    </source>
</evidence>
<dbReference type="Gene3D" id="3.40.50.360">
    <property type="match status" value="1"/>
</dbReference>
<proteinExistence type="predicted"/>
<keyword evidence="2" id="KW-1185">Reference proteome</keyword>
<dbReference type="Proteomes" id="UP000268093">
    <property type="component" value="Unassembled WGS sequence"/>
</dbReference>
<gene>
    <name evidence="1" type="ORF">BC936DRAFT_149946</name>
</gene>
<dbReference type="EMBL" id="RBNI01000962">
    <property type="protein sequence ID" value="RUP51084.1"/>
    <property type="molecule type" value="Genomic_DNA"/>
</dbReference>
<dbReference type="InterPro" id="IPR029039">
    <property type="entry name" value="Flavoprotein-like_sf"/>
</dbReference>